<sequence length="296" mass="33729">MVVIEPTFGNLWVYFLLQIFGYPFKKTVSVTVNIGGRPDDLQIVNGNDVTFDEFSKFYNFTVFLADIRKERSFCTGIILAEQYVQVAAHCVEKKAGSYKNYRVYVGSNKLRGGKMYQLAQQYHMKNWKGHVKYGYDTMVLKLAVKIPFDDISHPASPVLFAERNDKSEDNCFLIGFGANKNEGRVYPDNYPKLLQKIQMPLINNKECKDIYGADKIINCMGCAGYEKGGHMANGCGGDSGASLMCLRNERWELVGTFSYNGNCQDVDIPQIITNITYPLVKQFLKKYRKIEFIHEV</sequence>
<evidence type="ECO:0000313" key="2">
    <source>
        <dbReference type="WBParaSite" id="PS1159_v2.g14122.t1"/>
    </source>
</evidence>
<organism evidence="1 2">
    <name type="scientific">Panagrolaimus sp. PS1159</name>
    <dbReference type="NCBI Taxonomy" id="55785"/>
    <lineage>
        <taxon>Eukaryota</taxon>
        <taxon>Metazoa</taxon>
        <taxon>Ecdysozoa</taxon>
        <taxon>Nematoda</taxon>
        <taxon>Chromadorea</taxon>
        <taxon>Rhabditida</taxon>
        <taxon>Tylenchina</taxon>
        <taxon>Panagrolaimomorpha</taxon>
        <taxon>Panagrolaimoidea</taxon>
        <taxon>Panagrolaimidae</taxon>
        <taxon>Panagrolaimus</taxon>
    </lineage>
</organism>
<reference evidence="2" key="1">
    <citation type="submission" date="2022-11" db="UniProtKB">
        <authorList>
            <consortium name="WormBaseParasite"/>
        </authorList>
    </citation>
    <scope>IDENTIFICATION</scope>
</reference>
<accession>A0AC35F5P1</accession>
<protein>
    <submittedName>
        <fullName evidence="2">Peptidase S1 domain-containing protein</fullName>
    </submittedName>
</protein>
<dbReference type="WBParaSite" id="PS1159_v2.g14122.t1">
    <property type="protein sequence ID" value="PS1159_v2.g14122.t1"/>
    <property type="gene ID" value="PS1159_v2.g14122"/>
</dbReference>
<dbReference type="Proteomes" id="UP000887580">
    <property type="component" value="Unplaced"/>
</dbReference>
<proteinExistence type="predicted"/>
<evidence type="ECO:0000313" key="1">
    <source>
        <dbReference type="Proteomes" id="UP000887580"/>
    </source>
</evidence>
<name>A0AC35F5P1_9BILA</name>